<comment type="subcellular location">
    <subcellularLocation>
        <location evidence="2">Cytoplasm</location>
    </subcellularLocation>
    <subcellularLocation>
        <location evidence="1">Nucleus</location>
    </subcellularLocation>
</comment>
<protein>
    <submittedName>
        <fullName evidence="9">Exportin-6</fullName>
    </submittedName>
</protein>
<keyword evidence="5" id="KW-0963">Cytoplasm</keyword>
<dbReference type="PANTHER" id="PTHR21452">
    <property type="entry name" value="EXPORTIN-6"/>
    <property type="match status" value="1"/>
</dbReference>
<dbReference type="Proteomes" id="UP000324632">
    <property type="component" value="Chromosome 21"/>
</dbReference>
<organism evidence="9 10">
    <name type="scientific">Triplophysa tibetana</name>
    <dbReference type="NCBI Taxonomy" id="1572043"/>
    <lineage>
        <taxon>Eukaryota</taxon>
        <taxon>Metazoa</taxon>
        <taxon>Chordata</taxon>
        <taxon>Craniata</taxon>
        <taxon>Vertebrata</taxon>
        <taxon>Euteleostomi</taxon>
        <taxon>Actinopterygii</taxon>
        <taxon>Neopterygii</taxon>
        <taxon>Teleostei</taxon>
        <taxon>Ostariophysi</taxon>
        <taxon>Cypriniformes</taxon>
        <taxon>Nemacheilidae</taxon>
        <taxon>Triplophysa</taxon>
    </lineage>
</organism>
<accession>A0A5A9N860</accession>
<dbReference type="GO" id="GO:0006611">
    <property type="term" value="P:protein export from nucleus"/>
    <property type="evidence" value="ECO:0007669"/>
    <property type="project" value="InterPro"/>
</dbReference>
<evidence type="ECO:0000256" key="8">
    <source>
        <dbReference type="SAM" id="SignalP"/>
    </source>
</evidence>
<proteinExistence type="inferred from homology"/>
<evidence type="ECO:0000256" key="3">
    <source>
        <dbReference type="ARBA" id="ARBA00009466"/>
    </source>
</evidence>
<evidence type="ECO:0000256" key="7">
    <source>
        <dbReference type="ARBA" id="ARBA00023242"/>
    </source>
</evidence>
<dbReference type="InterPro" id="IPR040016">
    <property type="entry name" value="XPO6"/>
</dbReference>
<comment type="similarity">
    <text evidence="3">Belongs to the exportin family.</text>
</comment>
<dbReference type="GO" id="GO:0005634">
    <property type="term" value="C:nucleus"/>
    <property type="evidence" value="ECO:0007669"/>
    <property type="project" value="UniProtKB-SubCell"/>
</dbReference>
<keyword evidence="4" id="KW-0813">Transport</keyword>
<evidence type="ECO:0000313" key="9">
    <source>
        <dbReference type="EMBL" id="KAA0706154.1"/>
    </source>
</evidence>
<keyword evidence="7" id="KW-0539">Nucleus</keyword>
<gene>
    <name evidence="9" type="ORF">E1301_Tti021850</name>
</gene>
<evidence type="ECO:0000256" key="4">
    <source>
        <dbReference type="ARBA" id="ARBA00022448"/>
    </source>
</evidence>
<evidence type="ECO:0000256" key="6">
    <source>
        <dbReference type="ARBA" id="ARBA00022927"/>
    </source>
</evidence>
<dbReference type="GO" id="GO:0005737">
    <property type="term" value="C:cytoplasm"/>
    <property type="evidence" value="ECO:0007669"/>
    <property type="project" value="UniProtKB-SubCell"/>
</dbReference>
<dbReference type="SUPFAM" id="SSF48371">
    <property type="entry name" value="ARM repeat"/>
    <property type="match status" value="1"/>
</dbReference>
<keyword evidence="8" id="KW-0732">Signal</keyword>
<keyword evidence="10" id="KW-1185">Reference proteome</keyword>
<evidence type="ECO:0000313" key="10">
    <source>
        <dbReference type="Proteomes" id="UP000324632"/>
    </source>
</evidence>
<evidence type="ECO:0000256" key="2">
    <source>
        <dbReference type="ARBA" id="ARBA00004496"/>
    </source>
</evidence>
<dbReference type="PANTHER" id="PTHR21452:SF4">
    <property type="entry name" value="EXPORTIN-6"/>
    <property type="match status" value="1"/>
</dbReference>
<evidence type="ECO:0000256" key="5">
    <source>
        <dbReference type="ARBA" id="ARBA00022490"/>
    </source>
</evidence>
<comment type="caution">
    <text evidence="9">The sequence shown here is derived from an EMBL/GenBank/DDBJ whole genome shotgun (WGS) entry which is preliminary data.</text>
</comment>
<reference evidence="9 10" key="1">
    <citation type="journal article" date="2019" name="Mol. Ecol. Resour.">
        <title>Chromosome-level genome assembly of Triplophysa tibetana, a fish adapted to the harsh high-altitude environment of the Tibetan Plateau.</title>
        <authorList>
            <person name="Yang X."/>
            <person name="Liu H."/>
            <person name="Ma Z."/>
            <person name="Zou Y."/>
            <person name="Zou M."/>
            <person name="Mao Y."/>
            <person name="Li X."/>
            <person name="Wang H."/>
            <person name="Chen T."/>
            <person name="Wang W."/>
            <person name="Yang R."/>
        </authorList>
    </citation>
    <scope>NUCLEOTIDE SEQUENCE [LARGE SCALE GENOMIC DNA]</scope>
    <source>
        <strain evidence="9">TTIB1903HZAU</strain>
        <tissue evidence="9">Muscle</tissue>
    </source>
</reference>
<dbReference type="GO" id="GO:0005049">
    <property type="term" value="F:nuclear export signal receptor activity"/>
    <property type="evidence" value="ECO:0007669"/>
    <property type="project" value="InterPro"/>
</dbReference>
<dbReference type="AlphaFoldDB" id="A0A5A9N860"/>
<dbReference type="EMBL" id="SOYY01000021">
    <property type="protein sequence ID" value="KAA0706154.1"/>
    <property type="molecule type" value="Genomic_DNA"/>
</dbReference>
<evidence type="ECO:0000256" key="1">
    <source>
        <dbReference type="ARBA" id="ARBA00004123"/>
    </source>
</evidence>
<feature type="chain" id="PRO_5022726759" evidence="8">
    <location>
        <begin position="27"/>
        <end position="264"/>
    </location>
</feature>
<name>A0A5A9N860_9TELE</name>
<feature type="signal peptide" evidence="8">
    <location>
        <begin position="1"/>
        <end position="26"/>
    </location>
</feature>
<sequence>MSDVTDEMLSFFLMLFQALRVQMGVAFTEQIIQTFLNMFTREQLAVSILQEGSSGSNVVQKFLKILQRSCPDVKAEMFELLFQILHHNWRFFFKTSVLSSVQRSGAEEVMENQAQFTSAMQVFGQSFLQPDIHIFKQNLSYLEILNSKHKLYHRKLFRNAMLFHFLNVLLQVLLHKSHDLLQDDITLALYNMAAVDFPAFYSSFLPEFLNGCQGLDPHQRTTLARHFTPERDLPSFSQGVYRLVNDLRFYRLCNGSLPQGTLKL</sequence>
<dbReference type="InterPro" id="IPR016024">
    <property type="entry name" value="ARM-type_fold"/>
</dbReference>
<keyword evidence="6" id="KW-0653">Protein transport</keyword>